<dbReference type="CDD" id="cd03695">
    <property type="entry name" value="CysN_NodQ_II"/>
    <property type="match status" value="1"/>
</dbReference>
<dbReference type="EC" id="2.7.7.4" evidence="1"/>
<evidence type="ECO:0000256" key="4">
    <source>
        <dbReference type="ARBA" id="ARBA00022741"/>
    </source>
</evidence>
<dbReference type="GO" id="GO:0005525">
    <property type="term" value="F:GTP binding"/>
    <property type="evidence" value="ECO:0007669"/>
    <property type="project" value="UniProtKB-KW"/>
</dbReference>
<dbReference type="Gene3D" id="2.40.30.10">
    <property type="entry name" value="Translation factors"/>
    <property type="match status" value="2"/>
</dbReference>
<keyword evidence="3" id="KW-0548">Nucleotidyltransferase</keyword>
<dbReference type="InterPro" id="IPR011779">
    <property type="entry name" value="SO4_adenylTrfase_lsu"/>
</dbReference>
<dbReference type="NCBIfam" id="TIGR02034">
    <property type="entry name" value="CysN"/>
    <property type="match status" value="1"/>
</dbReference>
<dbReference type="InterPro" id="IPR000795">
    <property type="entry name" value="T_Tr_GTP-bd_dom"/>
</dbReference>
<gene>
    <name evidence="10" type="ORF">B5V00_16355</name>
</gene>
<dbReference type="GO" id="GO:0005524">
    <property type="term" value="F:ATP binding"/>
    <property type="evidence" value="ECO:0007669"/>
    <property type="project" value="UniProtKB-KW"/>
</dbReference>
<dbReference type="InterPro" id="IPR050100">
    <property type="entry name" value="TRAFAC_GTPase_members"/>
</dbReference>
<evidence type="ECO:0000313" key="11">
    <source>
        <dbReference type="Proteomes" id="UP000193136"/>
    </source>
</evidence>
<keyword evidence="5" id="KW-0067">ATP-binding</keyword>
<evidence type="ECO:0000313" key="10">
    <source>
        <dbReference type="EMBL" id="ORJ53591.1"/>
    </source>
</evidence>
<dbReference type="SUPFAM" id="SSF50465">
    <property type="entry name" value="EF-Tu/eEF-1alpha/eIF2-gamma C-terminal domain"/>
    <property type="match status" value="1"/>
</dbReference>
<dbReference type="InterPro" id="IPR009001">
    <property type="entry name" value="Transl_elong_EF1A/Init_IF2_C"/>
</dbReference>
<evidence type="ECO:0000256" key="2">
    <source>
        <dbReference type="ARBA" id="ARBA00022679"/>
    </source>
</evidence>
<dbReference type="InterPro" id="IPR044139">
    <property type="entry name" value="CysN_NoDQ_III"/>
</dbReference>
<keyword evidence="11" id="KW-1185">Reference proteome</keyword>
<dbReference type="Pfam" id="PF00009">
    <property type="entry name" value="GTP_EFTU"/>
    <property type="match status" value="1"/>
</dbReference>
<evidence type="ECO:0000256" key="5">
    <source>
        <dbReference type="ARBA" id="ARBA00022840"/>
    </source>
</evidence>
<organism evidence="10 11">
    <name type="scientific">Geothermobacter hydrogeniphilus</name>
    <dbReference type="NCBI Taxonomy" id="1969733"/>
    <lineage>
        <taxon>Bacteria</taxon>
        <taxon>Pseudomonadati</taxon>
        <taxon>Thermodesulfobacteriota</taxon>
        <taxon>Desulfuromonadia</taxon>
        <taxon>Desulfuromonadales</taxon>
        <taxon>Geothermobacteraceae</taxon>
        <taxon>Geothermobacter</taxon>
    </lineage>
</organism>
<keyword evidence="6" id="KW-0342">GTP-binding</keyword>
<keyword evidence="2" id="KW-0808">Transferase</keyword>
<dbReference type="InterPro" id="IPR027417">
    <property type="entry name" value="P-loop_NTPase"/>
</dbReference>
<dbReference type="Gene3D" id="3.40.50.300">
    <property type="entry name" value="P-loop containing nucleotide triphosphate hydrolases"/>
    <property type="match status" value="2"/>
</dbReference>
<accession>A0A1X0XL56</accession>
<dbReference type="CDD" id="cd04095">
    <property type="entry name" value="CysN_NoDQ_III"/>
    <property type="match status" value="1"/>
</dbReference>
<feature type="domain" description="Translation elongation factor EFTu-like" evidence="8">
    <location>
        <begin position="141"/>
        <end position="201"/>
    </location>
</feature>
<sequence>MVTGASTAQLAVILIDARKGVLTQTRRHSYLVSLVGIRNVVLAVNKMDLVDYSEQRFRQIVDEYKSFAANLSFNQVTAIPISALEGDNILTRSTRTPWYQGPPLLEHLETVEIADSAARLPFRMRVQWVNRPDLDFRGFCGTIASGTVRPGDEIIVTSSGQSSRVARIVTMDGDLKEARAGQAVTLTLEDEIDISRGDTLAAPDSVPHHADHFEAKLVWLHEQPMETGRSYLLKAGSTTVPVQINELRFKVNVNSLDQEQGGQLQLNEVGVAGLQTSVPISFDSYRENRATGSFILIDRFTFATIGAGMIHQPLQSSGDNWRALQLDNAARARIKGQQARLLLFSGDDRENATKLPGLIDNRLYSLGRHSYLLDAEDYLQRLADRAGLADRPQALRLLAESLRLLFDSGLIVLLAAARLNDGEQQQLLEQLADLQPIRVLRAVEETAQTADDGPTRQIRITTDAPDEQLVATLLRQLEF</sequence>
<comment type="caution">
    <text evidence="10">The sequence shown here is derived from an EMBL/GenBank/DDBJ whole genome shotgun (WGS) entry which is preliminary data.</text>
</comment>
<dbReference type="PANTHER" id="PTHR23115">
    <property type="entry name" value="TRANSLATION FACTOR"/>
    <property type="match status" value="1"/>
</dbReference>
<keyword evidence="4" id="KW-0547">Nucleotide-binding</keyword>
<reference evidence="10 11" key="1">
    <citation type="submission" date="2017-03" db="EMBL/GenBank/DDBJ databases">
        <title>Genome sequence of Geothermobacter sp. EPR-M, Deep-Sea Iron Reducer.</title>
        <authorList>
            <person name="Tully B."/>
            <person name="Savalia P."/>
            <person name="Abuyen K."/>
            <person name="Baughan C."/>
            <person name="Romero E."/>
            <person name="Ronkowski C."/>
            <person name="Torres B."/>
            <person name="Tremblay J."/>
            <person name="Trujillo A."/>
            <person name="Tyler M."/>
            <person name="Perez-Rodriguez I."/>
            <person name="Amend J."/>
        </authorList>
    </citation>
    <scope>NUCLEOTIDE SEQUENCE [LARGE SCALE GENOMIC DNA]</scope>
    <source>
        <strain evidence="10 11">EPR-M</strain>
    </source>
</reference>
<dbReference type="SUPFAM" id="SSF52540">
    <property type="entry name" value="P-loop containing nucleoside triphosphate hydrolases"/>
    <property type="match status" value="1"/>
</dbReference>
<dbReference type="SUPFAM" id="SSF50447">
    <property type="entry name" value="Translation proteins"/>
    <property type="match status" value="1"/>
</dbReference>
<protein>
    <recommendedName>
        <fullName evidence="1">sulfate adenylyltransferase</fullName>
        <ecNumber evidence="1">2.7.7.4</ecNumber>
    </recommendedName>
</protein>
<dbReference type="InterPro" id="IPR004161">
    <property type="entry name" value="EFTu-like_2"/>
</dbReference>
<dbReference type="EMBL" id="NAAD01000038">
    <property type="protein sequence ID" value="ORJ53591.1"/>
    <property type="molecule type" value="Genomic_DNA"/>
</dbReference>
<evidence type="ECO:0000259" key="9">
    <source>
        <dbReference type="Pfam" id="PF22594"/>
    </source>
</evidence>
<evidence type="ECO:0000259" key="7">
    <source>
        <dbReference type="Pfam" id="PF00009"/>
    </source>
</evidence>
<feature type="domain" description="GTP-eEF1A C-terminal" evidence="9">
    <location>
        <begin position="212"/>
        <end position="311"/>
    </location>
</feature>
<dbReference type="Pfam" id="PF03144">
    <property type="entry name" value="GTP_EFTU_D2"/>
    <property type="match status" value="1"/>
</dbReference>
<proteinExistence type="predicted"/>
<dbReference type="Pfam" id="PF22594">
    <property type="entry name" value="GTP-eEF1A_C"/>
    <property type="match status" value="1"/>
</dbReference>
<dbReference type="AlphaFoldDB" id="A0A1X0XL56"/>
<dbReference type="GO" id="GO:0003924">
    <property type="term" value="F:GTPase activity"/>
    <property type="evidence" value="ECO:0007669"/>
    <property type="project" value="InterPro"/>
</dbReference>
<dbReference type="InterPro" id="IPR009000">
    <property type="entry name" value="Transl_B-barrel_sf"/>
</dbReference>
<evidence type="ECO:0000256" key="6">
    <source>
        <dbReference type="ARBA" id="ARBA00023134"/>
    </source>
</evidence>
<evidence type="ECO:0000256" key="1">
    <source>
        <dbReference type="ARBA" id="ARBA00012391"/>
    </source>
</evidence>
<evidence type="ECO:0000259" key="8">
    <source>
        <dbReference type="Pfam" id="PF03144"/>
    </source>
</evidence>
<evidence type="ECO:0000256" key="3">
    <source>
        <dbReference type="ARBA" id="ARBA00022695"/>
    </source>
</evidence>
<name>A0A1X0XL56_9BACT</name>
<dbReference type="InterPro" id="IPR054696">
    <property type="entry name" value="GTP-eEF1A_C"/>
</dbReference>
<dbReference type="GO" id="GO:0004781">
    <property type="term" value="F:sulfate adenylyltransferase (ATP) activity"/>
    <property type="evidence" value="ECO:0007669"/>
    <property type="project" value="UniProtKB-EC"/>
</dbReference>
<dbReference type="Proteomes" id="UP000193136">
    <property type="component" value="Unassembled WGS sequence"/>
</dbReference>
<dbReference type="STRING" id="1969733.B5V00_16355"/>
<dbReference type="InterPro" id="IPR044138">
    <property type="entry name" value="CysN_II"/>
</dbReference>
<dbReference type="GO" id="GO:0006790">
    <property type="term" value="P:sulfur compound metabolic process"/>
    <property type="evidence" value="ECO:0007669"/>
    <property type="project" value="InterPro"/>
</dbReference>
<feature type="domain" description="Tr-type G" evidence="7">
    <location>
        <begin position="1"/>
        <end position="90"/>
    </location>
</feature>